<dbReference type="InterPro" id="IPR014818">
    <property type="entry name" value="Phage/plasmid_primase_P4_C"/>
</dbReference>
<evidence type="ECO:0000256" key="3">
    <source>
        <dbReference type="ARBA" id="ARBA00022840"/>
    </source>
</evidence>
<dbReference type="EMBL" id="AZDZ01000022">
    <property type="protein sequence ID" value="KRK78497.1"/>
    <property type="molecule type" value="Genomic_DNA"/>
</dbReference>
<dbReference type="GO" id="GO:0005524">
    <property type="term" value="F:ATP binding"/>
    <property type="evidence" value="ECO:0007669"/>
    <property type="project" value="UniProtKB-KW"/>
</dbReference>
<keyword evidence="3" id="KW-0067">ATP-binding</keyword>
<comment type="caution">
    <text evidence="5">The sequence shown here is derived from an EMBL/GenBank/DDBJ whole genome shotgun (WGS) entry which is preliminary data.</text>
</comment>
<sequence length="624" mass="72399">MRIILYRGYLRGDGKHASSKFKSGQKLLKFDTVRKEDSYVGILSDDYICVDVDNWPESHKLLKILDNLNINFSAIETNHGMHFYFQGYDLTTNKIGWYTALGIKADFKLGIKNTADPLRIEGKTRKWVRKTSHFDAMPKWLLPLSNHRNHIEELKSGERNQKLFNYILVLQKAGMSRDDIRQTIRLINDYILDDPLPKREVDIILRNDAFLKETFFSKNSFLHDKFAKFLIAEHHIILVAGVLHIYKDGVYSDDQADIERAMIRHLPGLTKSRRIEVLSYLQLQAEEKPLADVRYIALENGLFNLDTWKLQDFSPEIVIKNKVPIKFVEDAYYEITDKTLNKISVNDKELRLILEEIFGYVLFRRNELGKAFILTGDGSNGKSSYLKIVRKLVGSDNTSSLDLKELGQRFKTAELFGKLANIGDDISNEYIKDNSEFKKLTTGETINAERKGRDPFDFNNYSKLIFSANKMPRINDTSNGLTRRLMFIPFNAHFTSKDADYDPFITDKLLSTESMQYVLLLGLNGLKRLLKNHKFATSKRINSEAKKYEELNNPIILYLRDEQPKLINEVVKDAYIMYSVWCTDNGYKAVSQIAFSREICRMKQFKTKTQRMDGKRNQIFVSIP</sequence>
<feature type="domain" description="SF3 helicase" evidence="4">
    <location>
        <begin position="349"/>
        <end position="503"/>
    </location>
</feature>
<keyword evidence="1" id="KW-0547">Nucleotide-binding</keyword>
<dbReference type="RefSeq" id="WP_056979858.1">
    <property type="nucleotide sequence ID" value="NZ_AZDZ01000022.1"/>
</dbReference>
<dbReference type="GO" id="GO:0016787">
    <property type="term" value="F:hydrolase activity"/>
    <property type="evidence" value="ECO:0007669"/>
    <property type="project" value="UniProtKB-KW"/>
</dbReference>
<dbReference type="STRING" id="1423775.FD03_GL002270"/>
<dbReference type="InterPro" id="IPR014820">
    <property type="entry name" value="PriCT_1"/>
</dbReference>
<proteinExistence type="predicted"/>
<dbReference type="OrthoDB" id="9763644at2"/>
<organism evidence="5 6">
    <name type="scientific">Companilactobacillus nodensis DSM 19682 = JCM 14932 = NBRC 107160</name>
    <dbReference type="NCBI Taxonomy" id="1423775"/>
    <lineage>
        <taxon>Bacteria</taxon>
        <taxon>Bacillati</taxon>
        <taxon>Bacillota</taxon>
        <taxon>Bacilli</taxon>
        <taxon>Lactobacillales</taxon>
        <taxon>Lactobacillaceae</taxon>
        <taxon>Companilactobacillus</taxon>
    </lineage>
</organism>
<evidence type="ECO:0000256" key="2">
    <source>
        <dbReference type="ARBA" id="ARBA00022801"/>
    </source>
</evidence>
<dbReference type="eggNOG" id="COG3378">
    <property type="taxonomic scope" value="Bacteria"/>
</dbReference>
<evidence type="ECO:0000256" key="1">
    <source>
        <dbReference type="ARBA" id="ARBA00022741"/>
    </source>
</evidence>
<dbReference type="Gene3D" id="3.40.50.300">
    <property type="entry name" value="P-loop containing nucleotide triphosphate hydrolases"/>
    <property type="match status" value="1"/>
</dbReference>
<dbReference type="InterPro" id="IPR051620">
    <property type="entry name" value="ORF904-like_C"/>
</dbReference>
<dbReference type="Proteomes" id="UP000051248">
    <property type="component" value="Unassembled WGS sequence"/>
</dbReference>
<reference evidence="5 6" key="1">
    <citation type="journal article" date="2015" name="Genome Announc.">
        <title>Expanding the biotechnology potential of lactobacilli through comparative genomics of 213 strains and associated genera.</title>
        <authorList>
            <person name="Sun Z."/>
            <person name="Harris H.M."/>
            <person name="McCann A."/>
            <person name="Guo C."/>
            <person name="Argimon S."/>
            <person name="Zhang W."/>
            <person name="Yang X."/>
            <person name="Jeffery I.B."/>
            <person name="Cooney J.C."/>
            <person name="Kagawa T.F."/>
            <person name="Liu W."/>
            <person name="Song Y."/>
            <person name="Salvetti E."/>
            <person name="Wrobel A."/>
            <person name="Rasinkangas P."/>
            <person name="Parkhill J."/>
            <person name="Rea M.C."/>
            <person name="O'Sullivan O."/>
            <person name="Ritari J."/>
            <person name="Douillard F.P."/>
            <person name="Paul Ross R."/>
            <person name="Yang R."/>
            <person name="Briner A.E."/>
            <person name="Felis G.E."/>
            <person name="de Vos W.M."/>
            <person name="Barrangou R."/>
            <person name="Klaenhammer T.R."/>
            <person name="Caufield P.W."/>
            <person name="Cui Y."/>
            <person name="Zhang H."/>
            <person name="O'Toole P.W."/>
        </authorList>
    </citation>
    <scope>NUCLEOTIDE SEQUENCE [LARGE SCALE GENOMIC DNA]</scope>
    <source>
        <strain evidence="5 6">DSM 19682</strain>
    </source>
</reference>
<dbReference type="SUPFAM" id="SSF52540">
    <property type="entry name" value="P-loop containing nucleoside triphosphate hydrolases"/>
    <property type="match status" value="1"/>
</dbReference>
<evidence type="ECO:0000313" key="6">
    <source>
        <dbReference type="Proteomes" id="UP000051248"/>
    </source>
</evidence>
<dbReference type="InterPro" id="IPR045455">
    <property type="entry name" value="NrS-1_pol-like_helicase"/>
</dbReference>
<dbReference type="NCBIfam" id="TIGR01613">
    <property type="entry name" value="primase_Cterm"/>
    <property type="match status" value="1"/>
</dbReference>
<dbReference type="AlphaFoldDB" id="A0A0R1KDM6"/>
<keyword evidence="6" id="KW-1185">Reference proteome</keyword>
<evidence type="ECO:0000259" key="4">
    <source>
        <dbReference type="PROSITE" id="PS51206"/>
    </source>
</evidence>
<evidence type="ECO:0000313" key="5">
    <source>
        <dbReference type="EMBL" id="KRK78497.1"/>
    </source>
</evidence>
<protein>
    <submittedName>
        <fullName evidence="5">Phage plasmid primase, P4 family, C-terminal domain protein</fullName>
    </submittedName>
</protein>
<dbReference type="Pfam" id="PF08708">
    <property type="entry name" value="PriCT_1"/>
    <property type="match status" value="1"/>
</dbReference>
<dbReference type="Pfam" id="PF19263">
    <property type="entry name" value="DUF5906"/>
    <property type="match status" value="1"/>
</dbReference>
<dbReference type="SMART" id="SM00885">
    <property type="entry name" value="D5_N"/>
    <property type="match status" value="1"/>
</dbReference>
<dbReference type="PATRIC" id="fig|1423775.4.peg.2308"/>
<dbReference type="InterPro" id="IPR006500">
    <property type="entry name" value="Helicase_put_C_phage/plasmid"/>
</dbReference>
<name>A0A0R1KDM6_9LACO</name>
<keyword evidence="2" id="KW-0378">Hydrolase</keyword>
<dbReference type="PANTHER" id="PTHR35372">
    <property type="entry name" value="ATP BINDING PROTEIN-RELATED"/>
    <property type="match status" value="1"/>
</dbReference>
<dbReference type="InterPro" id="IPR027417">
    <property type="entry name" value="P-loop_NTPase"/>
</dbReference>
<accession>A0A0R1KDM6</accession>
<dbReference type="PANTHER" id="PTHR35372:SF2">
    <property type="entry name" value="SF3 HELICASE DOMAIN-CONTAINING PROTEIN"/>
    <property type="match status" value="1"/>
</dbReference>
<gene>
    <name evidence="5" type="ORF">FD03_GL002270</name>
</gene>
<dbReference type="InterPro" id="IPR014015">
    <property type="entry name" value="Helicase_SF3_DNA-vir"/>
</dbReference>
<dbReference type="PROSITE" id="PS51206">
    <property type="entry name" value="SF3_HELICASE_1"/>
    <property type="match status" value="1"/>
</dbReference>